<sequence>MRNQTSWKDARSIRHQTPLVKLAMVKEEDGQGTE</sequence>
<proteinExistence type="predicted"/>
<dbReference type="AlphaFoldDB" id="A0A0F7S3I1"/>
<gene>
    <name evidence="1" type="primary">SSCI85070.1</name>
</gene>
<reference evidence="2" key="1">
    <citation type="submission" date="2014-06" db="EMBL/GenBank/DDBJ databases">
        <authorList>
            <person name="Berkman P.J."/>
        </authorList>
    </citation>
    <scope>NUCLEOTIDE SEQUENCE [LARGE SCALE GENOMIC DNA]</scope>
</reference>
<evidence type="ECO:0000313" key="1">
    <source>
        <dbReference type="EMBL" id="CDS02233.1"/>
    </source>
</evidence>
<dbReference type="EMBL" id="CCFA01005175">
    <property type="protein sequence ID" value="CDS02233.1"/>
    <property type="molecule type" value="Genomic_DNA"/>
</dbReference>
<dbReference type="Proteomes" id="UP000242770">
    <property type="component" value="Unassembled WGS sequence"/>
</dbReference>
<accession>A0A0F7S3I1</accession>
<evidence type="ECO:0000313" key="2">
    <source>
        <dbReference type="Proteomes" id="UP000242770"/>
    </source>
</evidence>
<name>A0A0F7S3I1_9BASI</name>
<keyword evidence="2" id="KW-1185">Reference proteome</keyword>
<organism evidence="1 2">
    <name type="scientific">Sporisorium scitamineum</name>
    <dbReference type="NCBI Taxonomy" id="49012"/>
    <lineage>
        <taxon>Eukaryota</taxon>
        <taxon>Fungi</taxon>
        <taxon>Dikarya</taxon>
        <taxon>Basidiomycota</taxon>
        <taxon>Ustilaginomycotina</taxon>
        <taxon>Ustilaginomycetes</taxon>
        <taxon>Ustilaginales</taxon>
        <taxon>Ustilaginaceae</taxon>
        <taxon>Sporisorium</taxon>
    </lineage>
</organism>
<protein>
    <submittedName>
        <fullName evidence="1">Uncharacterized protein</fullName>
    </submittedName>
</protein>